<evidence type="ECO:0000313" key="1">
    <source>
        <dbReference type="EMBL" id="KAK2079829.1"/>
    </source>
</evidence>
<comment type="caution">
    <text evidence="1">The sequence shown here is derived from an EMBL/GenBank/DDBJ whole genome shotgun (WGS) entry which is preliminary data.</text>
</comment>
<dbReference type="Proteomes" id="UP001255856">
    <property type="component" value="Unassembled WGS sequence"/>
</dbReference>
<proteinExistence type="predicted"/>
<dbReference type="EMBL" id="JASFZW010000002">
    <property type="protein sequence ID" value="KAK2079829.1"/>
    <property type="molecule type" value="Genomic_DNA"/>
</dbReference>
<gene>
    <name evidence="1" type="ORF">QBZ16_002224</name>
</gene>
<name>A0AAD9MI98_PROWI</name>
<keyword evidence="2" id="KW-1185">Reference proteome</keyword>
<accession>A0AAD9MI98</accession>
<dbReference type="AlphaFoldDB" id="A0AAD9MI98"/>
<reference evidence="1" key="1">
    <citation type="submission" date="2021-01" db="EMBL/GenBank/DDBJ databases">
        <authorList>
            <person name="Eckstrom K.M.E."/>
        </authorList>
    </citation>
    <scope>NUCLEOTIDE SEQUENCE</scope>
    <source>
        <strain evidence="1">UVCC 0001</strain>
    </source>
</reference>
<organism evidence="1 2">
    <name type="scientific">Prototheca wickerhamii</name>
    <dbReference type="NCBI Taxonomy" id="3111"/>
    <lineage>
        <taxon>Eukaryota</taxon>
        <taxon>Viridiplantae</taxon>
        <taxon>Chlorophyta</taxon>
        <taxon>core chlorophytes</taxon>
        <taxon>Trebouxiophyceae</taxon>
        <taxon>Chlorellales</taxon>
        <taxon>Chlorellaceae</taxon>
        <taxon>Prototheca</taxon>
    </lineage>
</organism>
<sequence>MGGVLSSAIRSAAAQMEQAAEAAAALQEQAARVVEGSTELRNKVGSRVKILPPISQFSGLTSINGAVRQRTALIMPVADERGRIVGEATAEQIQGADSKGNAPKLDITVVLNDGRTVELDSNAPSGQTIDVEWRRVD</sequence>
<evidence type="ECO:0000313" key="2">
    <source>
        <dbReference type="Proteomes" id="UP001255856"/>
    </source>
</evidence>
<protein>
    <submittedName>
        <fullName evidence="1">Uncharacterized protein</fullName>
    </submittedName>
</protein>